<feature type="transmembrane region" description="Helical" evidence="1">
    <location>
        <begin position="20"/>
        <end position="41"/>
    </location>
</feature>
<keyword evidence="1" id="KW-0812">Transmembrane</keyword>
<reference evidence="2" key="2">
    <citation type="journal article" date="2015" name="Fish Shellfish Immunol.">
        <title>Early steps in the European eel (Anguilla anguilla)-Vibrio vulnificus interaction in the gills: Role of the RtxA13 toxin.</title>
        <authorList>
            <person name="Callol A."/>
            <person name="Pajuelo D."/>
            <person name="Ebbesson L."/>
            <person name="Teles M."/>
            <person name="MacKenzie S."/>
            <person name="Amaro C."/>
        </authorList>
    </citation>
    <scope>NUCLEOTIDE SEQUENCE</scope>
</reference>
<dbReference type="AlphaFoldDB" id="A0A0E9SEQ2"/>
<evidence type="ECO:0000256" key="1">
    <source>
        <dbReference type="SAM" id="Phobius"/>
    </source>
</evidence>
<evidence type="ECO:0000313" key="2">
    <source>
        <dbReference type="EMBL" id="JAH39751.1"/>
    </source>
</evidence>
<proteinExistence type="predicted"/>
<protein>
    <submittedName>
        <fullName evidence="2">Uncharacterized protein</fullName>
    </submittedName>
</protein>
<keyword evidence="1" id="KW-0472">Membrane</keyword>
<dbReference type="EMBL" id="GBXM01068826">
    <property type="protein sequence ID" value="JAH39751.1"/>
    <property type="molecule type" value="Transcribed_RNA"/>
</dbReference>
<organism evidence="2">
    <name type="scientific">Anguilla anguilla</name>
    <name type="common">European freshwater eel</name>
    <name type="synonym">Muraena anguilla</name>
    <dbReference type="NCBI Taxonomy" id="7936"/>
    <lineage>
        <taxon>Eukaryota</taxon>
        <taxon>Metazoa</taxon>
        <taxon>Chordata</taxon>
        <taxon>Craniata</taxon>
        <taxon>Vertebrata</taxon>
        <taxon>Euteleostomi</taxon>
        <taxon>Actinopterygii</taxon>
        <taxon>Neopterygii</taxon>
        <taxon>Teleostei</taxon>
        <taxon>Anguilliformes</taxon>
        <taxon>Anguillidae</taxon>
        <taxon>Anguilla</taxon>
    </lineage>
</organism>
<name>A0A0E9SEQ2_ANGAN</name>
<sequence length="42" mass="4940">MAHKLCSLYYLRKQHNPISIFFYISLEGWTLACLCVASSHFF</sequence>
<keyword evidence="1" id="KW-1133">Transmembrane helix</keyword>
<reference evidence="2" key="1">
    <citation type="submission" date="2014-11" db="EMBL/GenBank/DDBJ databases">
        <authorList>
            <person name="Amaro Gonzalez C."/>
        </authorList>
    </citation>
    <scope>NUCLEOTIDE SEQUENCE</scope>
</reference>
<accession>A0A0E9SEQ2</accession>